<dbReference type="RefSeq" id="XP_006731277.1">
    <property type="nucleotide sequence ID" value="XM_006731214.2"/>
</dbReference>
<dbReference type="InterPro" id="IPR046350">
    <property type="entry name" value="Cystatin_sf"/>
</dbReference>
<dbReference type="PANTHER" id="PTHR28591">
    <property type="entry name" value="LATEXIN"/>
    <property type="match status" value="1"/>
</dbReference>
<dbReference type="AlphaFoldDB" id="A0A2U3XIG3"/>
<evidence type="ECO:0000256" key="7">
    <source>
        <dbReference type="ARBA" id="ARBA00022737"/>
    </source>
</evidence>
<dbReference type="STRING" id="9713.A0A2U3XIG3"/>
<name>A0A2U3XIG3_LEPWE</name>
<dbReference type="OrthoDB" id="8898327at2759"/>
<evidence type="ECO:0000256" key="4">
    <source>
        <dbReference type="ARBA" id="ARBA00022608"/>
    </source>
</evidence>
<keyword evidence="8" id="KW-0007">Acetylation</keyword>
<dbReference type="PROSITE" id="PS52033">
    <property type="entry name" value="CYSTATIN_LXN"/>
    <property type="match status" value="2"/>
</dbReference>
<evidence type="ECO:0000256" key="11">
    <source>
        <dbReference type="ARBA" id="ARBA00053473"/>
    </source>
</evidence>
<keyword evidence="6 15" id="KW-0646">Protease inhibitor</keyword>
<evidence type="ECO:0000256" key="10">
    <source>
        <dbReference type="ARBA" id="ARBA00023215"/>
    </source>
</evidence>
<evidence type="ECO:0000256" key="13">
    <source>
        <dbReference type="ARBA" id="ARBA00081976"/>
    </source>
</evidence>
<dbReference type="GO" id="GO:0006954">
    <property type="term" value="P:inflammatory response"/>
    <property type="evidence" value="ECO:0007669"/>
    <property type="project" value="UniProtKB-KW"/>
</dbReference>
<dbReference type="Proteomes" id="UP000245341">
    <property type="component" value="Unplaced"/>
</dbReference>
<dbReference type="GO" id="GO:0005737">
    <property type="term" value="C:cytoplasm"/>
    <property type="evidence" value="ECO:0007669"/>
    <property type="project" value="UniProtKB-SubCell"/>
</dbReference>
<keyword evidence="9" id="KW-0395">Inflammatory response</keyword>
<keyword evidence="3" id="KW-0963">Cytoplasm</keyword>
<dbReference type="SUPFAM" id="SSF54403">
    <property type="entry name" value="Cystatin/monellin"/>
    <property type="match status" value="2"/>
</dbReference>
<evidence type="ECO:0000256" key="6">
    <source>
        <dbReference type="ARBA" id="ARBA00022690"/>
    </source>
</evidence>
<comment type="function">
    <text evidence="11">Hardly reversible, non-competitive, and potent inhibitor of CPA1, CPA2 and CPA4. May play a role in inflammation.</text>
</comment>
<accession>A0A2U3XIG3</accession>
<sequence length="228" mass="26439">MEIPPTHFPASRAASVAENCINYQQGTPHKVFLVQTIKQASMEDIPGRGHKYCLKFSVEEIIQKQVTLNCTAEVLYPLMGQDTAPEVNFTFEGEIGKNPDKEDNTFYQRLKSMKEPLEAQNIPDSFGNVSPEMKPIRHLAWVACGYIIWQNSTENTWYKMVKIQTVKQVQRNDDFIELDYTILLHDIASQEMIPWRMQVLWHPQYGTKVKYNSRLPKEAQLMSQHAYQ</sequence>
<keyword evidence="10" id="KW-0481">Metalloenzyme inhibitor</keyword>
<keyword evidence="17" id="KW-1185">Reference proteome</keyword>
<comment type="subcellular location">
    <subcellularLocation>
        <location evidence="1">Cytoplasm</location>
    </subcellularLocation>
</comment>
<evidence type="ECO:0000313" key="17">
    <source>
        <dbReference type="Proteomes" id="UP000245341"/>
    </source>
</evidence>
<comment type="similarity">
    <text evidence="2 15">Belongs to the protease inhibitor I47 (latexin) family.</text>
</comment>
<evidence type="ECO:0000256" key="14">
    <source>
        <dbReference type="ARBA" id="ARBA00082984"/>
    </source>
</evidence>
<protein>
    <recommendedName>
        <fullName evidence="12">Latexin</fullName>
    </recommendedName>
    <alternativeName>
        <fullName evidence="14">Endogenous carboxypeptidase inhibitor</fullName>
    </alternativeName>
    <alternativeName>
        <fullName evidence="13">Tissue carboxypeptidase inhibitor</fullName>
    </alternativeName>
</protein>
<dbReference type="InterPro" id="IPR049897">
    <property type="entry name" value="CYSTATIN_LXN"/>
</dbReference>
<evidence type="ECO:0000313" key="18">
    <source>
        <dbReference type="RefSeq" id="XP_006731277.1"/>
    </source>
</evidence>
<dbReference type="GO" id="GO:0008191">
    <property type="term" value="F:metalloendopeptidase inhibitor activity"/>
    <property type="evidence" value="ECO:0007669"/>
    <property type="project" value="UniProtKB-UniRule"/>
</dbReference>
<evidence type="ECO:0000256" key="12">
    <source>
        <dbReference type="ARBA" id="ARBA00073669"/>
    </source>
</evidence>
<evidence type="ECO:0000256" key="8">
    <source>
        <dbReference type="ARBA" id="ARBA00022990"/>
    </source>
</evidence>
<dbReference type="PANTHER" id="PTHR28591:SF1">
    <property type="entry name" value="LATEXIN"/>
    <property type="match status" value="1"/>
</dbReference>
<reference evidence="18" key="1">
    <citation type="submission" date="2025-08" db="UniProtKB">
        <authorList>
            <consortium name="RefSeq"/>
        </authorList>
    </citation>
    <scope>IDENTIFICATION</scope>
    <source>
        <tissue evidence="18">Liver</tissue>
    </source>
</reference>
<dbReference type="Pfam" id="PF06907">
    <property type="entry name" value="LXN"/>
    <property type="match status" value="1"/>
</dbReference>
<evidence type="ECO:0000256" key="3">
    <source>
        <dbReference type="ARBA" id="ARBA00022490"/>
    </source>
</evidence>
<evidence type="ECO:0000256" key="2">
    <source>
        <dbReference type="ARBA" id="ARBA00010083"/>
    </source>
</evidence>
<keyword evidence="7" id="KW-0677">Repeat</keyword>
<gene>
    <name evidence="18" type="primary">LXN</name>
</gene>
<feature type="domain" description="Cystatin LXN-type" evidence="16">
    <location>
        <begin position="1"/>
        <end position="97"/>
    </location>
</feature>
<dbReference type="InterPro" id="IPR009684">
    <property type="entry name" value="Latexin"/>
</dbReference>
<evidence type="ECO:0000256" key="1">
    <source>
        <dbReference type="ARBA" id="ARBA00004496"/>
    </source>
</evidence>
<keyword evidence="4" id="KW-0483">Metalloprotease inhibitor</keyword>
<dbReference type="KEGG" id="lww:102743997"/>
<evidence type="ECO:0000256" key="5">
    <source>
        <dbReference type="ARBA" id="ARBA00022674"/>
    </source>
</evidence>
<keyword evidence="5" id="KW-0358">Heparin-binding</keyword>
<dbReference type="FunFam" id="3.10.450.10:FF:000007">
    <property type="entry name" value="latexin"/>
    <property type="match status" value="1"/>
</dbReference>
<evidence type="ECO:0000256" key="15">
    <source>
        <dbReference type="PROSITE-ProRule" id="PRU01377"/>
    </source>
</evidence>
<dbReference type="Gene3D" id="3.10.450.10">
    <property type="match status" value="2"/>
</dbReference>
<dbReference type="CTD" id="56925"/>
<dbReference type="GO" id="GO:0008201">
    <property type="term" value="F:heparin binding"/>
    <property type="evidence" value="ECO:0007669"/>
    <property type="project" value="UniProtKB-KW"/>
</dbReference>
<feature type="domain" description="Cystatin LXN-type" evidence="16">
    <location>
        <begin position="118"/>
        <end position="221"/>
    </location>
</feature>
<evidence type="ECO:0000256" key="9">
    <source>
        <dbReference type="ARBA" id="ARBA00023198"/>
    </source>
</evidence>
<dbReference type="GO" id="GO:0005615">
    <property type="term" value="C:extracellular space"/>
    <property type="evidence" value="ECO:0007669"/>
    <property type="project" value="TreeGrafter"/>
</dbReference>
<proteinExistence type="inferred from homology"/>
<organism evidence="17 18">
    <name type="scientific">Leptonychotes weddellii</name>
    <name type="common">Weddell seal</name>
    <name type="synonym">Otaria weddellii</name>
    <dbReference type="NCBI Taxonomy" id="9713"/>
    <lineage>
        <taxon>Eukaryota</taxon>
        <taxon>Metazoa</taxon>
        <taxon>Chordata</taxon>
        <taxon>Craniata</taxon>
        <taxon>Vertebrata</taxon>
        <taxon>Euteleostomi</taxon>
        <taxon>Mammalia</taxon>
        <taxon>Eutheria</taxon>
        <taxon>Laurasiatheria</taxon>
        <taxon>Carnivora</taxon>
        <taxon>Caniformia</taxon>
        <taxon>Pinnipedia</taxon>
        <taxon>Phocidae</taxon>
        <taxon>Monachinae</taxon>
        <taxon>Lobodontini</taxon>
        <taxon>Leptonychotes</taxon>
    </lineage>
</organism>
<dbReference type="GeneID" id="102743997"/>
<dbReference type="FunFam" id="3.10.450.10:FF:000006">
    <property type="entry name" value="latexin"/>
    <property type="match status" value="1"/>
</dbReference>
<evidence type="ECO:0000259" key="16">
    <source>
        <dbReference type="PROSITE" id="PS52033"/>
    </source>
</evidence>
<dbReference type="PIRSF" id="PIRSF011132">
    <property type="entry name" value="Prot_inh_latexin"/>
    <property type="match status" value="1"/>
</dbReference>